<reference evidence="4" key="1">
    <citation type="submission" date="2017-09" db="EMBL/GenBank/DDBJ databases">
        <authorList>
            <person name="Varghese N."/>
            <person name="Submissions S."/>
        </authorList>
    </citation>
    <scope>NUCLEOTIDE SEQUENCE [LARGE SCALE GENOMIC DNA]</scope>
    <source>
        <strain evidence="4">CGMCC 1.12461</strain>
    </source>
</reference>
<protein>
    <submittedName>
        <fullName evidence="3">Uncharacterized protein</fullName>
    </submittedName>
</protein>
<keyword evidence="2" id="KW-0812">Transmembrane</keyword>
<dbReference type="EMBL" id="OBEB01000005">
    <property type="protein sequence ID" value="SNY54418.1"/>
    <property type="molecule type" value="Genomic_DNA"/>
</dbReference>
<keyword evidence="2" id="KW-0472">Membrane</keyword>
<keyword evidence="2" id="KW-1133">Transmembrane helix</keyword>
<feature type="coiled-coil region" evidence="1">
    <location>
        <begin position="122"/>
        <end position="227"/>
    </location>
</feature>
<name>A0A285J2H4_9GAMM</name>
<sequence>MNDLLNSIKLFFYERVSNPLVTAFCFSWLVFNYQFILVFFSGEDIIGKFHFLSEIYDSPSHLAIPKKWTIGLIYPLTTALTYIFFFPFLAKYVIKFHYQRSTELKNIKNIAEGEVLVSNKKAREIQRKINTLETEKEELETRHKSEIKAFQEQIETLTTETNGRLEVMQKNLSDVNQENTELKAALKVLKDTAEGSEATKINAEKNLAMLREQLSNVSDDRNSERARQAIKSAITHASNSLNVNSLYELIGTPRSNTERDLAFLIISNLLNGETMSKEEVYSISKAGKSETGSMLNRLASKNILKHEKDADGRYRYSLTKLGIEKVKTLLANAS</sequence>
<feature type="transmembrane region" description="Helical" evidence="2">
    <location>
        <begin position="72"/>
        <end position="94"/>
    </location>
</feature>
<dbReference type="RefSeq" id="WP_097111860.1">
    <property type="nucleotide sequence ID" value="NZ_OBEB01000005.1"/>
</dbReference>
<dbReference type="Proteomes" id="UP000219353">
    <property type="component" value="Unassembled WGS sequence"/>
</dbReference>
<dbReference type="OrthoDB" id="8914075at2"/>
<gene>
    <name evidence="3" type="ORF">SAMN06297280_2647</name>
</gene>
<keyword evidence="1" id="KW-0175">Coiled coil</keyword>
<proteinExistence type="predicted"/>
<feature type="transmembrane region" description="Helical" evidence="2">
    <location>
        <begin position="20"/>
        <end position="40"/>
    </location>
</feature>
<evidence type="ECO:0000256" key="1">
    <source>
        <dbReference type="SAM" id="Coils"/>
    </source>
</evidence>
<organism evidence="3 4">
    <name type="scientific">Arsukibacterium tuosuense</name>
    <dbReference type="NCBI Taxonomy" id="1323745"/>
    <lineage>
        <taxon>Bacteria</taxon>
        <taxon>Pseudomonadati</taxon>
        <taxon>Pseudomonadota</taxon>
        <taxon>Gammaproteobacteria</taxon>
        <taxon>Chromatiales</taxon>
        <taxon>Chromatiaceae</taxon>
        <taxon>Arsukibacterium</taxon>
    </lineage>
</organism>
<evidence type="ECO:0000313" key="4">
    <source>
        <dbReference type="Proteomes" id="UP000219353"/>
    </source>
</evidence>
<keyword evidence="4" id="KW-1185">Reference proteome</keyword>
<accession>A0A285J2H4</accession>
<evidence type="ECO:0000313" key="3">
    <source>
        <dbReference type="EMBL" id="SNY54418.1"/>
    </source>
</evidence>
<evidence type="ECO:0000256" key="2">
    <source>
        <dbReference type="SAM" id="Phobius"/>
    </source>
</evidence>
<dbReference type="AlphaFoldDB" id="A0A285J2H4"/>